<proteinExistence type="predicted"/>
<feature type="non-terminal residue" evidence="5">
    <location>
        <position position="1"/>
    </location>
</feature>
<sequence>MDRYKTLKPSQLHCETERCLKCRAKGCQTSCPANVDPSTFLYAVKDGRPLDFQRAAAMIYAKNPLGAVCGAVCGGAYCMKGCARRLLDAPINIPASQASIIETAAGLNMTPKFERKALTGKKVAVIGASPSGLTAAAFLANAGHEVEVYDAAPVAGGALTKVDAKALPAKLIKLDMDFIESLGVTLKLGENISCSPEDVLGHSDIVVVATGSVAVVSHPSVFYTIDTRFGAASTVVAVAYGKMAASAVMSFLETGKREADVAAPPKKPVSTLEMEYNMEPVSLECEFFGKKLDTPFILSASPLTDGLQLVRDAFDMGWTGVVMKTAFHEIPIHIPSGYMSRFGDNCHGNCDNVSGRDLDEVCSDIKTLMAEYPDKLVIGSTGGPLTGDEEFDRAGWQANTRTIEKSGAHAVEYSLSCPQGGDGSEGAIAGQSAKVSARIVEYILSTPDSNHIPKLFKMTGAVTSIEVIVKAVLAVIARHPDHPAGITLANSFPSADFKPTVREGHLYDDVVVVGSSGSGVRPISNLTLASVSHLTTEDNETPLIISGNGGIDGYRASADFLALGVKTVQLCALPEERGLRVIHDLRSGLSHHLQHL</sequence>
<dbReference type="AlphaFoldDB" id="A0A9K3GM94"/>
<dbReference type="Pfam" id="PF14691">
    <property type="entry name" value="Fer4_20"/>
    <property type="match status" value="1"/>
</dbReference>
<reference evidence="5 6" key="1">
    <citation type="journal article" date="2018" name="PLoS ONE">
        <title>The draft genome of Kipferlia bialata reveals reductive genome evolution in fornicate parasites.</title>
        <authorList>
            <person name="Tanifuji G."/>
            <person name="Takabayashi S."/>
            <person name="Kume K."/>
            <person name="Takagi M."/>
            <person name="Nakayama T."/>
            <person name="Kamikawa R."/>
            <person name="Inagaki Y."/>
            <person name="Hashimoto T."/>
        </authorList>
    </citation>
    <scope>NUCLEOTIDE SEQUENCE [LARGE SCALE GENOMIC DNA]</scope>
    <source>
        <strain evidence="5">NY0173</strain>
    </source>
</reference>
<keyword evidence="6" id="KW-1185">Reference proteome</keyword>
<keyword evidence="2" id="KW-0285">Flavoprotein</keyword>
<dbReference type="Gene3D" id="3.50.50.60">
    <property type="entry name" value="FAD/NAD(P)-binding domain"/>
    <property type="match status" value="1"/>
</dbReference>
<gene>
    <name evidence="5" type="ORF">KIPB_009607</name>
</gene>
<evidence type="ECO:0000256" key="3">
    <source>
        <dbReference type="ARBA" id="ARBA00023002"/>
    </source>
</evidence>
<comment type="cofactor">
    <cofactor evidence="1">
        <name>FAD</name>
        <dbReference type="ChEBI" id="CHEBI:57692"/>
    </cofactor>
</comment>
<evidence type="ECO:0000259" key="4">
    <source>
        <dbReference type="Pfam" id="PF14691"/>
    </source>
</evidence>
<dbReference type="SUPFAM" id="SSF51905">
    <property type="entry name" value="FAD/NAD(P)-binding domain"/>
    <property type="match status" value="1"/>
</dbReference>
<dbReference type="InterPro" id="IPR013785">
    <property type="entry name" value="Aldolase_TIM"/>
</dbReference>
<dbReference type="InterPro" id="IPR028261">
    <property type="entry name" value="DPD_II"/>
</dbReference>
<dbReference type="Pfam" id="PF13450">
    <property type="entry name" value="NAD_binding_8"/>
    <property type="match status" value="1"/>
</dbReference>
<organism evidence="5 6">
    <name type="scientific">Kipferlia bialata</name>
    <dbReference type="NCBI Taxonomy" id="797122"/>
    <lineage>
        <taxon>Eukaryota</taxon>
        <taxon>Metamonada</taxon>
        <taxon>Carpediemonas-like organisms</taxon>
        <taxon>Kipferlia</taxon>
    </lineage>
</organism>
<keyword evidence="3" id="KW-0560">Oxidoreductase</keyword>
<feature type="domain" description="Dihydroprymidine dehydrogenase" evidence="4">
    <location>
        <begin position="4"/>
        <end position="104"/>
    </location>
</feature>
<comment type="caution">
    <text evidence="5">The sequence shown here is derived from an EMBL/GenBank/DDBJ whole genome shotgun (WGS) entry which is preliminary data.</text>
</comment>
<dbReference type="PANTHER" id="PTHR43073">
    <property type="entry name" value="DIHYDROPYRIMIDINE DEHYDROGENASE [NADP(+)]"/>
    <property type="match status" value="1"/>
</dbReference>
<dbReference type="Gene3D" id="1.10.1060.10">
    <property type="entry name" value="Alpha-helical ferredoxin"/>
    <property type="match status" value="1"/>
</dbReference>
<keyword evidence="2" id="KW-0274">FAD</keyword>
<dbReference type="InterPro" id="IPR036188">
    <property type="entry name" value="FAD/NAD-bd_sf"/>
</dbReference>
<dbReference type="OrthoDB" id="4327079at2759"/>
<accession>A0A9K3GM94</accession>
<evidence type="ECO:0000256" key="1">
    <source>
        <dbReference type="ARBA" id="ARBA00001974"/>
    </source>
</evidence>
<evidence type="ECO:0000313" key="6">
    <source>
        <dbReference type="Proteomes" id="UP000265618"/>
    </source>
</evidence>
<evidence type="ECO:0000256" key="2">
    <source>
        <dbReference type="ARBA" id="ARBA00022827"/>
    </source>
</evidence>
<dbReference type="GO" id="GO:0051536">
    <property type="term" value="F:iron-sulfur cluster binding"/>
    <property type="evidence" value="ECO:0007669"/>
    <property type="project" value="InterPro"/>
</dbReference>
<dbReference type="SUPFAM" id="SSF51395">
    <property type="entry name" value="FMN-linked oxidoreductases"/>
    <property type="match status" value="1"/>
</dbReference>
<dbReference type="EMBL" id="BDIP01003316">
    <property type="protein sequence ID" value="GIQ87551.1"/>
    <property type="molecule type" value="Genomic_DNA"/>
</dbReference>
<dbReference type="PRINTS" id="PR00419">
    <property type="entry name" value="ADXRDTASE"/>
</dbReference>
<protein>
    <recommendedName>
        <fullName evidence="4">Dihydroprymidine dehydrogenase domain-containing protein</fullName>
    </recommendedName>
</protein>
<dbReference type="PANTHER" id="PTHR43073:SF2">
    <property type="entry name" value="DIHYDROPYRIMIDINE DEHYDROGENASE [NADP(+)]"/>
    <property type="match status" value="1"/>
</dbReference>
<evidence type="ECO:0000313" key="5">
    <source>
        <dbReference type="EMBL" id="GIQ87551.1"/>
    </source>
</evidence>
<name>A0A9K3GM94_9EUKA</name>
<dbReference type="GO" id="GO:0016627">
    <property type="term" value="F:oxidoreductase activity, acting on the CH-CH group of donors"/>
    <property type="evidence" value="ECO:0007669"/>
    <property type="project" value="UniProtKB-ARBA"/>
</dbReference>
<dbReference type="InterPro" id="IPR009051">
    <property type="entry name" value="Helical_ferredxn"/>
</dbReference>
<dbReference type="SUPFAM" id="SSF46548">
    <property type="entry name" value="alpha-helical ferredoxin"/>
    <property type="match status" value="1"/>
</dbReference>
<dbReference type="Proteomes" id="UP000265618">
    <property type="component" value="Unassembled WGS sequence"/>
</dbReference>
<dbReference type="Gene3D" id="3.20.20.70">
    <property type="entry name" value="Aldolase class I"/>
    <property type="match status" value="1"/>
</dbReference>